<dbReference type="EMBL" id="JARFYM010000001">
    <property type="protein sequence ID" value="MDL2397291.1"/>
    <property type="molecule type" value="Genomic_DNA"/>
</dbReference>
<keyword evidence="1" id="KW-1277">Toxin-antitoxin system</keyword>
<dbReference type="Pfam" id="PF05016">
    <property type="entry name" value="ParE_toxin"/>
    <property type="match status" value="1"/>
</dbReference>
<gene>
    <name evidence="2" type="ORF">PY649_00145</name>
</gene>
<proteinExistence type="predicted"/>
<organism evidence="2 3">
    <name type="scientific">Rhizobium mayense</name>
    <dbReference type="NCBI Taxonomy" id="1312184"/>
    <lineage>
        <taxon>Bacteria</taxon>
        <taxon>Pseudomonadati</taxon>
        <taxon>Pseudomonadota</taxon>
        <taxon>Alphaproteobacteria</taxon>
        <taxon>Hyphomicrobiales</taxon>
        <taxon>Rhizobiaceae</taxon>
        <taxon>Rhizobium/Agrobacterium group</taxon>
        <taxon>Rhizobium</taxon>
    </lineage>
</organism>
<dbReference type="Proteomes" id="UP001172645">
    <property type="component" value="Unassembled WGS sequence"/>
</dbReference>
<evidence type="ECO:0000256" key="1">
    <source>
        <dbReference type="ARBA" id="ARBA00022649"/>
    </source>
</evidence>
<reference evidence="2" key="1">
    <citation type="submission" date="2023-06" db="EMBL/GenBank/DDBJ databases">
        <title>Phylogenetic Diversity of Rhizobium strains.</title>
        <authorList>
            <person name="Moura F.T."/>
            <person name="Helene L.C.F."/>
            <person name="Hungria M."/>
        </authorList>
    </citation>
    <scope>NUCLEOTIDE SEQUENCE</scope>
    <source>
        <strain evidence="2">CCGE526</strain>
    </source>
</reference>
<dbReference type="Gene3D" id="3.30.2310.20">
    <property type="entry name" value="RelE-like"/>
    <property type="match status" value="1"/>
</dbReference>
<dbReference type="RefSeq" id="WP_285866052.1">
    <property type="nucleotide sequence ID" value="NZ_JARFYM010000001.1"/>
</dbReference>
<sequence>MGILRLRRKSRPYCPNTLVLPPQNDATTGLEQKSALCDFPAQGKVGRIASTRELVLVDFPYVLVYRATEQTLEVLTVMHTSQRWPARF</sequence>
<evidence type="ECO:0000313" key="3">
    <source>
        <dbReference type="Proteomes" id="UP001172645"/>
    </source>
</evidence>
<protein>
    <submittedName>
        <fullName evidence="2">Type II toxin-antitoxin system RelE/ParE family toxin</fullName>
    </submittedName>
</protein>
<accession>A0ABT7JLR6</accession>
<keyword evidence="3" id="KW-1185">Reference proteome</keyword>
<name>A0ABT7JLR6_9HYPH</name>
<dbReference type="InterPro" id="IPR007712">
    <property type="entry name" value="RelE/ParE_toxin"/>
</dbReference>
<evidence type="ECO:0000313" key="2">
    <source>
        <dbReference type="EMBL" id="MDL2397291.1"/>
    </source>
</evidence>
<comment type="caution">
    <text evidence="2">The sequence shown here is derived from an EMBL/GenBank/DDBJ whole genome shotgun (WGS) entry which is preliminary data.</text>
</comment>
<dbReference type="InterPro" id="IPR035093">
    <property type="entry name" value="RelE/ParE_toxin_dom_sf"/>
</dbReference>